<dbReference type="KEGG" id="caz:CARG_03630"/>
<accession>U3GTS2</accession>
<dbReference type="EMBL" id="CP006365">
    <property type="protein sequence ID" value="AGU14875.1"/>
    <property type="molecule type" value="Genomic_DNA"/>
</dbReference>
<name>U3GTS2_9CORY</name>
<gene>
    <name evidence="1" type="ORF">CARG_03630</name>
</gene>
<organism evidence="1 2">
    <name type="scientific">Corynebacterium argentoratense DSM 44202</name>
    <dbReference type="NCBI Taxonomy" id="1348662"/>
    <lineage>
        <taxon>Bacteria</taxon>
        <taxon>Bacillati</taxon>
        <taxon>Actinomycetota</taxon>
        <taxon>Actinomycetes</taxon>
        <taxon>Mycobacteriales</taxon>
        <taxon>Corynebacteriaceae</taxon>
        <taxon>Corynebacterium</taxon>
    </lineage>
</organism>
<dbReference type="STRING" id="1348662.CARG_03630"/>
<dbReference type="HOGENOM" id="CLU_3364442_0_0_11"/>
<dbReference type="AlphaFoldDB" id="U3GTS2"/>
<dbReference type="Proteomes" id="UP000016943">
    <property type="component" value="Chromosome"/>
</dbReference>
<proteinExistence type="predicted"/>
<evidence type="ECO:0000313" key="1">
    <source>
        <dbReference type="EMBL" id="AGU14875.1"/>
    </source>
</evidence>
<sequence length="35" mass="4036">MVVKYLLLGALRSMQLQWPAADFDVDAERRRVEAS</sequence>
<protein>
    <submittedName>
        <fullName evidence="1">Uncharacterized protein</fullName>
    </submittedName>
</protein>
<evidence type="ECO:0000313" key="2">
    <source>
        <dbReference type="Proteomes" id="UP000016943"/>
    </source>
</evidence>
<keyword evidence="2" id="KW-1185">Reference proteome</keyword>
<reference evidence="1 2" key="1">
    <citation type="journal article" date="2013" name="Genome Announc.">
        <title>Whole-Genome Sequence of the Clinical Strain Corynebacterium argentoratense DSM 44202, Isolated from a Human Throat Specimen.</title>
        <authorList>
            <person name="Bomholt C."/>
            <person name="Glaub A."/>
            <person name="Gravermann K."/>
            <person name="Albersmeier A."/>
            <person name="Brinkrolf K."/>
            <person name="Ruckert C."/>
            <person name="Tauch A."/>
        </authorList>
    </citation>
    <scope>NUCLEOTIDE SEQUENCE [LARGE SCALE GENOMIC DNA]</scope>
    <source>
        <strain evidence="1">DSM 44202</strain>
    </source>
</reference>